<dbReference type="PANTHER" id="PTHR46106">
    <property type="entry name" value="IA-2 PROTEIN TYROSINE PHOSPHATASE, ISOFORM C"/>
    <property type="match status" value="1"/>
</dbReference>
<gene>
    <name evidence="2" type="ORF">BV898_19002</name>
</gene>
<feature type="region of interest" description="Disordered" evidence="1">
    <location>
        <begin position="131"/>
        <end position="160"/>
    </location>
</feature>
<dbReference type="Proteomes" id="UP000192578">
    <property type="component" value="Unassembled WGS sequence"/>
</dbReference>
<dbReference type="GO" id="GO:0030141">
    <property type="term" value="C:secretory granule"/>
    <property type="evidence" value="ECO:0007669"/>
    <property type="project" value="InterPro"/>
</dbReference>
<organism evidence="2 3">
    <name type="scientific">Hypsibius exemplaris</name>
    <name type="common">Freshwater tardigrade</name>
    <dbReference type="NCBI Taxonomy" id="2072580"/>
    <lineage>
        <taxon>Eukaryota</taxon>
        <taxon>Metazoa</taxon>
        <taxon>Ecdysozoa</taxon>
        <taxon>Tardigrada</taxon>
        <taxon>Eutardigrada</taxon>
        <taxon>Parachela</taxon>
        <taxon>Hypsibioidea</taxon>
        <taxon>Hypsibiidae</taxon>
        <taxon>Hypsibius</taxon>
    </lineage>
</organism>
<keyword evidence="3" id="KW-1185">Reference proteome</keyword>
<sequence>MRNAKCVFRKYGPRCCFYDLQLCEQSELCFNDSLFGTCVTQLSDAINYSDLEPEALGEAAQVLQYLIETGYKWHDSYTQCVVGKFLQSAVTHQRYDPDVCEYLKALLDVIDQNKGGPHGAVDQLPDQAAVAPVDMAPPPPPPPSSSQIGSGSLSEVADPRSAHGEFLTQADMSSDFEQSDQEPLPIEPMLSVSSNQDQNPQQEPSSFDFQQYLRAYQEALQQQQPQTRDLVSSAVEKKSDPSVPVIATTTATPVEATTSASSSFLAQLNNSAADEAENIQAMRALLALINQYVPSAGDGQATPTSRDQQEMTIGIPIPPQSQEISPEVFEQILRQQQQQQAPSENFQLSGDYPPYPVEDVYVPDFTAIPPPEILQDMLLRSARAQLQSSPRISLADLFIAEQLFGPPPQQQQQQSMIVDPRMLMDPRSRRMDPQMMQQQQQQQQFDRFDPRILMELQQQMDPRMLRQQQMDPRMLMGLQQQQQQLDPRMFMEDQQQQQVDPRMFMDPRMAMMGDPSWMMQQQQQQPMTDPRAVFSQGFGMNQNMMMSPWMQGPQGRMMDNGPFDLEMPMKRGGGDFAPFAGLNNGMSQPPYMMQQGGPDPRMMMMLDPRMQSLYAPPPYGFFPQNLAQEWRPPMALPKASPVDSRSGRLLK</sequence>
<name>A0A9X6RNP6_HYPEX</name>
<dbReference type="EMBL" id="MTYJ01000429">
    <property type="protein sequence ID" value="OWA54603.1"/>
    <property type="molecule type" value="Genomic_DNA"/>
</dbReference>
<dbReference type="InterPro" id="IPR033522">
    <property type="entry name" value="IA-2/IA-2_beta"/>
</dbReference>
<comment type="caution">
    <text evidence="2">The sequence shown here is derived from an EMBL/GenBank/DDBJ whole genome shotgun (WGS) entry which is preliminary data.</text>
</comment>
<evidence type="ECO:0000313" key="2">
    <source>
        <dbReference type="EMBL" id="OWA54603.1"/>
    </source>
</evidence>
<dbReference type="GO" id="GO:0051046">
    <property type="term" value="P:regulation of secretion"/>
    <property type="evidence" value="ECO:0007669"/>
    <property type="project" value="TreeGrafter"/>
</dbReference>
<accession>A0A9X6RNP6</accession>
<evidence type="ECO:0000313" key="3">
    <source>
        <dbReference type="Proteomes" id="UP000192578"/>
    </source>
</evidence>
<dbReference type="GO" id="GO:0045202">
    <property type="term" value="C:synapse"/>
    <property type="evidence" value="ECO:0007669"/>
    <property type="project" value="TreeGrafter"/>
</dbReference>
<proteinExistence type="predicted"/>
<protein>
    <submittedName>
        <fullName evidence="2">Uncharacterized protein</fullName>
    </submittedName>
</protein>
<evidence type="ECO:0000256" key="1">
    <source>
        <dbReference type="SAM" id="MobiDB-lite"/>
    </source>
</evidence>
<dbReference type="AlphaFoldDB" id="A0A9X6RNP6"/>
<reference evidence="3" key="1">
    <citation type="submission" date="2017-01" db="EMBL/GenBank/DDBJ databases">
        <title>Comparative genomics of anhydrobiosis in the tardigrade Hypsibius dujardini.</title>
        <authorList>
            <person name="Yoshida Y."/>
            <person name="Koutsovoulos G."/>
            <person name="Laetsch D."/>
            <person name="Stevens L."/>
            <person name="Kumar S."/>
            <person name="Horikawa D."/>
            <person name="Ishino K."/>
            <person name="Komine S."/>
            <person name="Tomita M."/>
            <person name="Blaxter M."/>
            <person name="Arakawa K."/>
        </authorList>
    </citation>
    <scope>NUCLEOTIDE SEQUENCE [LARGE SCALE GENOMIC DNA]</scope>
    <source>
        <strain evidence="3">Z151</strain>
    </source>
</reference>
<feature type="compositionally biased region" description="Pro residues" evidence="1">
    <location>
        <begin position="135"/>
        <end position="144"/>
    </location>
</feature>
<dbReference type="PANTHER" id="PTHR46106:SF4">
    <property type="entry name" value="IA-2 PROTEIN TYROSINE PHOSPHATASE, ISOFORM C"/>
    <property type="match status" value="1"/>
</dbReference>